<proteinExistence type="predicted"/>
<keyword evidence="2" id="KW-1185">Reference proteome</keyword>
<sequence>MNGSTSHSGYEEVHATVVVEGGPPGLAHAADSATFGGGERVKVPYLGGYEHYERVEEADGPGPLVYRWLYRTAVAE</sequence>
<dbReference type="Pfam" id="PF19450">
    <property type="entry name" value="DUF5988"/>
    <property type="match status" value="1"/>
</dbReference>
<dbReference type="Proteomes" id="UP001500751">
    <property type="component" value="Unassembled WGS sequence"/>
</dbReference>
<protein>
    <submittedName>
        <fullName evidence="1">Uncharacterized protein</fullName>
    </submittedName>
</protein>
<evidence type="ECO:0000313" key="1">
    <source>
        <dbReference type="EMBL" id="GAA2046084.1"/>
    </source>
</evidence>
<comment type="caution">
    <text evidence="1">The sequence shown here is derived from an EMBL/GenBank/DDBJ whole genome shotgun (WGS) entry which is preliminary data.</text>
</comment>
<accession>A0ABN2V178</accession>
<reference evidence="1 2" key="1">
    <citation type="journal article" date="2019" name="Int. J. Syst. Evol. Microbiol.">
        <title>The Global Catalogue of Microorganisms (GCM) 10K type strain sequencing project: providing services to taxonomists for standard genome sequencing and annotation.</title>
        <authorList>
            <consortium name="The Broad Institute Genomics Platform"/>
            <consortium name="The Broad Institute Genome Sequencing Center for Infectious Disease"/>
            <person name="Wu L."/>
            <person name="Ma J."/>
        </authorList>
    </citation>
    <scope>NUCLEOTIDE SEQUENCE [LARGE SCALE GENOMIC DNA]</scope>
    <source>
        <strain evidence="1 2">JCM 16014</strain>
    </source>
</reference>
<dbReference type="RefSeq" id="WP_344668830.1">
    <property type="nucleotide sequence ID" value="NZ_BAAAQN010000040.1"/>
</dbReference>
<dbReference type="InterPro" id="IPR046030">
    <property type="entry name" value="DUF5988"/>
</dbReference>
<gene>
    <name evidence="1" type="ORF">GCM10009839_57890</name>
</gene>
<organism evidence="1 2">
    <name type="scientific">Catenulispora yoronensis</name>
    <dbReference type="NCBI Taxonomy" id="450799"/>
    <lineage>
        <taxon>Bacteria</taxon>
        <taxon>Bacillati</taxon>
        <taxon>Actinomycetota</taxon>
        <taxon>Actinomycetes</taxon>
        <taxon>Catenulisporales</taxon>
        <taxon>Catenulisporaceae</taxon>
        <taxon>Catenulispora</taxon>
    </lineage>
</organism>
<evidence type="ECO:0000313" key="2">
    <source>
        <dbReference type="Proteomes" id="UP001500751"/>
    </source>
</evidence>
<name>A0ABN2V178_9ACTN</name>
<dbReference type="EMBL" id="BAAAQN010000040">
    <property type="protein sequence ID" value="GAA2046084.1"/>
    <property type="molecule type" value="Genomic_DNA"/>
</dbReference>